<evidence type="ECO:0000313" key="2">
    <source>
        <dbReference type="Proteomes" id="UP000600139"/>
    </source>
</evidence>
<name>A0A934VAV6_9BACT</name>
<dbReference type="RefSeq" id="WP_200350252.1">
    <property type="nucleotide sequence ID" value="NZ_BAABHZ010000012.1"/>
</dbReference>
<reference evidence="1" key="1">
    <citation type="submission" date="2021-01" db="EMBL/GenBank/DDBJ databases">
        <title>Modified the classification status of verrucomicrobia.</title>
        <authorList>
            <person name="Feng X."/>
        </authorList>
    </citation>
    <scope>NUCLEOTIDE SEQUENCE</scope>
    <source>
        <strain evidence="1">JCM 18052</strain>
    </source>
</reference>
<dbReference type="AlphaFoldDB" id="A0A934VAV6"/>
<evidence type="ECO:0000313" key="1">
    <source>
        <dbReference type="EMBL" id="MBK1815286.1"/>
    </source>
</evidence>
<dbReference type="Proteomes" id="UP000600139">
    <property type="component" value="Unassembled WGS sequence"/>
</dbReference>
<keyword evidence="2" id="KW-1185">Reference proteome</keyword>
<gene>
    <name evidence="1" type="ORF">JIN84_06660</name>
</gene>
<sequence>MSRIVTHAISASLIGIGVVAWTFTGRALVEDPEVDAPLNPLGINGSPYGEVFAMAMQEPIDTYFHGAMDGGGRRHSTEAADKTVREPAATLESGWENLLTSLEDASEVRTNPKAASDAHKRYLRRQVEDKLRFAYQLDPAHYANYNSLHFFLTEPQLGTRPELTPSAAKLAEETIRYCLMQEHDPRPALTAAAAASNILELMFNDHRNPAPKFGTRQMRQYLQVLDHCIARHVSLSEEWDRTKNWELLSPQRVAECEERFQFILKFRETAGQIILRFEGEPDAPHL</sequence>
<organism evidence="1 2">
    <name type="scientific">Luteolibacter yonseiensis</name>
    <dbReference type="NCBI Taxonomy" id="1144680"/>
    <lineage>
        <taxon>Bacteria</taxon>
        <taxon>Pseudomonadati</taxon>
        <taxon>Verrucomicrobiota</taxon>
        <taxon>Verrucomicrobiia</taxon>
        <taxon>Verrucomicrobiales</taxon>
        <taxon>Verrucomicrobiaceae</taxon>
        <taxon>Luteolibacter</taxon>
    </lineage>
</organism>
<protein>
    <submittedName>
        <fullName evidence="1">Uncharacterized protein</fullName>
    </submittedName>
</protein>
<dbReference type="EMBL" id="JAENIK010000008">
    <property type="protein sequence ID" value="MBK1815286.1"/>
    <property type="molecule type" value="Genomic_DNA"/>
</dbReference>
<accession>A0A934VAV6</accession>
<comment type="caution">
    <text evidence="1">The sequence shown here is derived from an EMBL/GenBank/DDBJ whole genome shotgun (WGS) entry which is preliminary data.</text>
</comment>
<proteinExistence type="predicted"/>